<dbReference type="EMBL" id="JARK01001376">
    <property type="protein sequence ID" value="EYC14457.1"/>
    <property type="molecule type" value="Genomic_DNA"/>
</dbReference>
<comment type="function">
    <text evidence="4">Catalyzes the dephosphorylation of the nucleoside 5'-monophosphates deoxyadenosine monophosphate (dAMP), deoxycytidine monophosphate (dCMP), deoxyguanosine monophosphate (dGMP) and deoxythymidine monophosphate (dTMP).</text>
</comment>
<evidence type="ECO:0000256" key="8">
    <source>
        <dbReference type="ARBA" id="ARBA00015933"/>
    </source>
</evidence>
<dbReference type="GO" id="GO:0046872">
    <property type="term" value="F:metal ion binding"/>
    <property type="evidence" value="ECO:0007669"/>
    <property type="project" value="UniProtKB-KW"/>
</dbReference>
<dbReference type="InterPro" id="IPR039356">
    <property type="entry name" value="YfbR/HDDC2"/>
</dbReference>
<protein>
    <recommendedName>
        <fullName evidence="8">5'-deoxynucleotidase HDDC2</fullName>
        <ecNumber evidence="7">3.1.3.89</ecNumber>
    </recommendedName>
    <alternativeName>
        <fullName evidence="11">HD domain-containing protein 2</fullName>
    </alternativeName>
</protein>
<evidence type="ECO:0000313" key="13">
    <source>
        <dbReference type="EMBL" id="EYC14457.1"/>
    </source>
</evidence>
<evidence type="ECO:0000256" key="3">
    <source>
        <dbReference type="ARBA" id="ARBA00001941"/>
    </source>
</evidence>
<comment type="subunit">
    <text evidence="6">Homodimer.</text>
</comment>
<reference evidence="14" key="1">
    <citation type="journal article" date="2015" name="Nat. Genet.">
        <title>The genome and transcriptome of the zoonotic hookworm Ancylostoma ceylanicum identify infection-specific gene families.</title>
        <authorList>
            <person name="Schwarz E.M."/>
            <person name="Hu Y."/>
            <person name="Antoshechkin I."/>
            <person name="Miller M.M."/>
            <person name="Sternberg P.W."/>
            <person name="Aroian R.V."/>
        </authorList>
    </citation>
    <scope>NUCLEOTIDE SEQUENCE</scope>
    <source>
        <strain evidence="14">HY135</strain>
    </source>
</reference>
<evidence type="ECO:0000256" key="4">
    <source>
        <dbReference type="ARBA" id="ARBA00004074"/>
    </source>
</evidence>
<evidence type="ECO:0000256" key="11">
    <source>
        <dbReference type="ARBA" id="ARBA00032735"/>
    </source>
</evidence>
<gene>
    <name evidence="13" type="primary">Acey_s0040.g214</name>
    <name evidence="13" type="synonym">Acey-F45F2.9</name>
    <name evidence="13" type="ORF">Y032_0040g214</name>
</gene>
<evidence type="ECO:0000256" key="5">
    <source>
        <dbReference type="ARBA" id="ARBA00009999"/>
    </source>
</evidence>
<dbReference type="Gene3D" id="1.10.3210.10">
    <property type="entry name" value="Hypothetical protein af1432"/>
    <property type="match status" value="1"/>
</dbReference>
<evidence type="ECO:0000259" key="12">
    <source>
        <dbReference type="SMART" id="SM00471"/>
    </source>
</evidence>
<evidence type="ECO:0000256" key="7">
    <source>
        <dbReference type="ARBA" id="ARBA00012964"/>
    </source>
</evidence>
<proteinExistence type="inferred from homology"/>
<comment type="cofactor">
    <cofactor evidence="2">
        <name>Mn(2+)</name>
        <dbReference type="ChEBI" id="CHEBI:29035"/>
    </cofactor>
</comment>
<dbReference type="OrthoDB" id="10254258at2759"/>
<evidence type="ECO:0000256" key="9">
    <source>
        <dbReference type="ARBA" id="ARBA00022723"/>
    </source>
</evidence>
<dbReference type="PANTHER" id="PTHR11845">
    <property type="entry name" value="5'-DEOXYNUCLEOTIDASE HDDC2"/>
    <property type="match status" value="1"/>
</dbReference>
<dbReference type="SUPFAM" id="SSF109604">
    <property type="entry name" value="HD-domain/PDEase-like"/>
    <property type="match status" value="1"/>
</dbReference>
<evidence type="ECO:0000256" key="10">
    <source>
        <dbReference type="ARBA" id="ARBA00022801"/>
    </source>
</evidence>
<dbReference type="Proteomes" id="UP000024635">
    <property type="component" value="Unassembled WGS sequence"/>
</dbReference>
<evidence type="ECO:0000256" key="2">
    <source>
        <dbReference type="ARBA" id="ARBA00001936"/>
    </source>
</evidence>
<sequence length="213" mass="24356">MLLTTTVHSTNDSFAFRINDMTFGNVMKLLSVLDAVKHLKRKGWVLMKVPEPETVACHMYRMAVLAMSLEGQIEGLDVSRAVFMSLVHDLAEAIVGDITPHCGVTDEDKYERENQAIQEIASLVPVAVSGNQWVELWREYEAQNTLEAKVVKHLDKFDMIAQAYDYERKYGIDLSQFFESTKTAFTMAPFVTWDVELRKQREEWLKSNRSVSG</sequence>
<accession>A0A016UI01</accession>
<keyword evidence="14" id="KW-1185">Reference proteome</keyword>
<evidence type="ECO:0000313" key="14">
    <source>
        <dbReference type="Proteomes" id="UP000024635"/>
    </source>
</evidence>
<dbReference type="GO" id="GO:0005737">
    <property type="term" value="C:cytoplasm"/>
    <property type="evidence" value="ECO:0007669"/>
    <property type="project" value="TreeGrafter"/>
</dbReference>
<keyword evidence="9" id="KW-0479">Metal-binding</keyword>
<dbReference type="Pfam" id="PF13023">
    <property type="entry name" value="HD_3"/>
    <property type="match status" value="1"/>
</dbReference>
<dbReference type="GO" id="GO:0002953">
    <property type="term" value="F:5'-deoxynucleotidase activity"/>
    <property type="evidence" value="ECO:0007669"/>
    <property type="project" value="UniProtKB-EC"/>
</dbReference>
<dbReference type="InterPro" id="IPR003607">
    <property type="entry name" value="HD/PDEase_dom"/>
</dbReference>
<dbReference type="FunFam" id="1.10.3210.10:FF:000035">
    <property type="entry name" value="HD family hydrolase"/>
    <property type="match status" value="1"/>
</dbReference>
<name>A0A016UI01_9BILA</name>
<comment type="cofactor">
    <cofactor evidence="3">
        <name>Co(2+)</name>
        <dbReference type="ChEBI" id="CHEBI:48828"/>
    </cofactor>
</comment>
<evidence type="ECO:0000256" key="6">
    <source>
        <dbReference type="ARBA" id="ARBA00011738"/>
    </source>
</evidence>
<feature type="domain" description="HD/PDEase" evidence="12">
    <location>
        <begin position="51"/>
        <end position="169"/>
    </location>
</feature>
<organism evidence="13 14">
    <name type="scientific">Ancylostoma ceylanicum</name>
    <dbReference type="NCBI Taxonomy" id="53326"/>
    <lineage>
        <taxon>Eukaryota</taxon>
        <taxon>Metazoa</taxon>
        <taxon>Ecdysozoa</taxon>
        <taxon>Nematoda</taxon>
        <taxon>Chromadorea</taxon>
        <taxon>Rhabditida</taxon>
        <taxon>Rhabditina</taxon>
        <taxon>Rhabditomorpha</taxon>
        <taxon>Strongyloidea</taxon>
        <taxon>Ancylostomatidae</taxon>
        <taxon>Ancylostomatinae</taxon>
        <taxon>Ancylostoma</taxon>
    </lineage>
</organism>
<comment type="catalytic activity">
    <reaction evidence="1">
        <text>a 2'-deoxyribonucleoside 5'-phosphate + H2O = a 2'-deoxyribonucleoside + phosphate</text>
        <dbReference type="Rhea" id="RHEA:36167"/>
        <dbReference type="ChEBI" id="CHEBI:15377"/>
        <dbReference type="ChEBI" id="CHEBI:18274"/>
        <dbReference type="ChEBI" id="CHEBI:43474"/>
        <dbReference type="ChEBI" id="CHEBI:65317"/>
        <dbReference type="EC" id="3.1.3.89"/>
    </reaction>
</comment>
<evidence type="ECO:0000256" key="1">
    <source>
        <dbReference type="ARBA" id="ARBA00001638"/>
    </source>
</evidence>
<comment type="caution">
    <text evidence="13">The sequence shown here is derived from an EMBL/GenBank/DDBJ whole genome shotgun (WGS) entry which is preliminary data.</text>
</comment>
<dbReference type="SMART" id="SM00471">
    <property type="entry name" value="HDc"/>
    <property type="match status" value="1"/>
</dbReference>
<dbReference type="InterPro" id="IPR006674">
    <property type="entry name" value="HD_domain"/>
</dbReference>
<keyword evidence="10" id="KW-0378">Hydrolase</keyword>
<dbReference type="PANTHER" id="PTHR11845:SF13">
    <property type="entry name" value="5'-DEOXYNUCLEOTIDASE HDDC2"/>
    <property type="match status" value="1"/>
</dbReference>
<dbReference type="EC" id="3.1.3.89" evidence="7"/>
<dbReference type="AlphaFoldDB" id="A0A016UI01"/>
<comment type="similarity">
    <text evidence="5">Belongs to the HDDC2 family.</text>
</comment>